<accession>A0AAV7QP19</accession>
<name>A0AAV7QP19_PLEWA</name>
<keyword evidence="3" id="KW-1185">Reference proteome</keyword>
<protein>
    <submittedName>
        <fullName evidence="2">Uncharacterized protein</fullName>
    </submittedName>
</protein>
<evidence type="ECO:0000313" key="2">
    <source>
        <dbReference type="EMBL" id="KAJ1141172.1"/>
    </source>
</evidence>
<organism evidence="2 3">
    <name type="scientific">Pleurodeles waltl</name>
    <name type="common">Iberian ribbed newt</name>
    <dbReference type="NCBI Taxonomy" id="8319"/>
    <lineage>
        <taxon>Eukaryota</taxon>
        <taxon>Metazoa</taxon>
        <taxon>Chordata</taxon>
        <taxon>Craniata</taxon>
        <taxon>Vertebrata</taxon>
        <taxon>Euteleostomi</taxon>
        <taxon>Amphibia</taxon>
        <taxon>Batrachia</taxon>
        <taxon>Caudata</taxon>
        <taxon>Salamandroidea</taxon>
        <taxon>Salamandridae</taxon>
        <taxon>Pleurodelinae</taxon>
        <taxon>Pleurodeles</taxon>
    </lineage>
</organism>
<feature type="region of interest" description="Disordered" evidence="1">
    <location>
        <begin position="15"/>
        <end position="39"/>
    </location>
</feature>
<evidence type="ECO:0000313" key="3">
    <source>
        <dbReference type="Proteomes" id="UP001066276"/>
    </source>
</evidence>
<dbReference type="EMBL" id="JANPWB010000010">
    <property type="protein sequence ID" value="KAJ1141172.1"/>
    <property type="molecule type" value="Genomic_DNA"/>
</dbReference>
<dbReference type="Proteomes" id="UP001066276">
    <property type="component" value="Chromosome 6"/>
</dbReference>
<dbReference type="AlphaFoldDB" id="A0AAV7QP19"/>
<proteinExistence type="predicted"/>
<gene>
    <name evidence="2" type="ORF">NDU88_007507</name>
</gene>
<reference evidence="2" key="1">
    <citation type="journal article" date="2022" name="bioRxiv">
        <title>Sequencing and chromosome-scale assembly of the giantPleurodeles waltlgenome.</title>
        <authorList>
            <person name="Brown T."/>
            <person name="Elewa A."/>
            <person name="Iarovenko S."/>
            <person name="Subramanian E."/>
            <person name="Araus A.J."/>
            <person name="Petzold A."/>
            <person name="Susuki M."/>
            <person name="Suzuki K.-i.T."/>
            <person name="Hayashi T."/>
            <person name="Toyoda A."/>
            <person name="Oliveira C."/>
            <person name="Osipova E."/>
            <person name="Leigh N.D."/>
            <person name="Simon A."/>
            <person name="Yun M.H."/>
        </authorList>
    </citation>
    <scope>NUCLEOTIDE SEQUENCE</scope>
    <source>
        <strain evidence="2">20211129_DDA</strain>
        <tissue evidence="2">Liver</tissue>
    </source>
</reference>
<sequence length="107" mass="11527">MKVFTCRRSRPRQRQGRCCPEPITGTERKGRAGPGARKRAGDAILRGGRLCEGCCGRHGERAAPEARAGGRARCSLCSLQITPECPLEAAGWARGEVVGMRSGIYQT</sequence>
<comment type="caution">
    <text evidence="2">The sequence shown here is derived from an EMBL/GenBank/DDBJ whole genome shotgun (WGS) entry which is preliminary data.</text>
</comment>
<evidence type="ECO:0000256" key="1">
    <source>
        <dbReference type="SAM" id="MobiDB-lite"/>
    </source>
</evidence>